<evidence type="ECO:0000313" key="2">
    <source>
        <dbReference type="EMBL" id="KAF5814102.1"/>
    </source>
</evidence>
<feature type="transmembrane region" description="Helical" evidence="1">
    <location>
        <begin position="20"/>
        <end position="37"/>
    </location>
</feature>
<keyword evidence="1" id="KW-0472">Membrane</keyword>
<dbReference type="EMBL" id="MNCJ02000318">
    <property type="protein sequence ID" value="KAF5814102.1"/>
    <property type="molecule type" value="Genomic_DNA"/>
</dbReference>
<gene>
    <name evidence="2" type="ORF">HanXRQr2_Chr03g0106731</name>
</gene>
<name>A0A9K3NUT3_HELAN</name>
<evidence type="ECO:0000313" key="3">
    <source>
        <dbReference type="Proteomes" id="UP000215914"/>
    </source>
</evidence>
<keyword evidence="1" id="KW-0812">Transmembrane</keyword>
<organism evidence="2 3">
    <name type="scientific">Helianthus annuus</name>
    <name type="common">Common sunflower</name>
    <dbReference type="NCBI Taxonomy" id="4232"/>
    <lineage>
        <taxon>Eukaryota</taxon>
        <taxon>Viridiplantae</taxon>
        <taxon>Streptophyta</taxon>
        <taxon>Embryophyta</taxon>
        <taxon>Tracheophyta</taxon>
        <taxon>Spermatophyta</taxon>
        <taxon>Magnoliopsida</taxon>
        <taxon>eudicotyledons</taxon>
        <taxon>Gunneridae</taxon>
        <taxon>Pentapetalae</taxon>
        <taxon>asterids</taxon>
        <taxon>campanulids</taxon>
        <taxon>Asterales</taxon>
        <taxon>Asteraceae</taxon>
        <taxon>Asteroideae</taxon>
        <taxon>Heliantheae alliance</taxon>
        <taxon>Heliantheae</taxon>
        <taxon>Helianthus</taxon>
    </lineage>
</organism>
<keyword evidence="1" id="KW-1133">Transmembrane helix</keyword>
<keyword evidence="3" id="KW-1185">Reference proteome</keyword>
<protein>
    <submittedName>
        <fullName evidence="2">Uncharacterized protein</fullName>
    </submittedName>
</protein>
<dbReference type="Proteomes" id="UP000215914">
    <property type="component" value="Unassembled WGS sequence"/>
</dbReference>
<reference evidence="2" key="2">
    <citation type="submission" date="2020-06" db="EMBL/GenBank/DDBJ databases">
        <title>Helianthus annuus Genome sequencing and assembly Release 2.</title>
        <authorList>
            <person name="Gouzy J."/>
            <person name="Langlade N."/>
            <person name="Munos S."/>
        </authorList>
    </citation>
    <scope>NUCLEOTIDE SEQUENCE</scope>
    <source>
        <tissue evidence="2">Leaves</tissue>
    </source>
</reference>
<accession>A0A9K3NUT3</accession>
<evidence type="ECO:0000256" key="1">
    <source>
        <dbReference type="SAM" id="Phobius"/>
    </source>
</evidence>
<sequence>MKSTTVQGPAAHNHEEAAPFLSLRSVVAGVVLGLCSGNRREKREGVMLVGDDKGCAAARPPGGLVVPKKLR</sequence>
<reference evidence="2" key="1">
    <citation type="journal article" date="2017" name="Nature">
        <title>The sunflower genome provides insights into oil metabolism, flowering and Asterid evolution.</title>
        <authorList>
            <person name="Badouin H."/>
            <person name="Gouzy J."/>
            <person name="Grassa C.J."/>
            <person name="Murat F."/>
            <person name="Staton S.E."/>
            <person name="Cottret L."/>
            <person name="Lelandais-Briere C."/>
            <person name="Owens G.L."/>
            <person name="Carrere S."/>
            <person name="Mayjonade B."/>
            <person name="Legrand L."/>
            <person name="Gill N."/>
            <person name="Kane N.C."/>
            <person name="Bowers J.E."/>
            <person name="Hubner S."/>
            <person name="Bellec A."/>
            <person name="Berard A."/>
            <person name="Berges H."/>
            <person name="Blanchet N."/>
            <person name="Boniface M.C."/>
            <person name="Brunel D."/>
            <person name="Catrice O."/>
            <person name="Chaidir N."/>
            <person name="Claudel C."/>
            <person name="Donnadieu C."/>
            <person name="Faraut T."/>
            <person name="Fievet G."/>
            <person name="Helmstetter N."/>
            <person name="King M."/>
            <person name="Knapp S.J."/>
            <person name="Lai Z."/>
            <person name="Le Paslier M.C."/>
            <person name="Lippi Y."/>
            <person name="Lorenzon L."/>
            <person name="Mandel J.R."/>
            <person name="Marage G."/>
            <person name="Marchand G."/>
            <person name="Marquand E."/>
            <person name="Bret-Mestries E."/>
            <person name="Morien E."/>
            <person name="Nambeesan S."/>
            <person name="Nguyen T."/>
            <person name="Pegot-Espagnet P."/>
            <person name="Pouilly N."/>
            <person name="Raftis F."/>
            <person name="Sallet E."/>
            <person name="Schiex T."/>
            <person name="Thomas J."/>
            <person name="Vandecasteele C."/>
            <person name="Vares D."/>
            <person name="Vear F."/>
            <person name="Vautrin S."/>
            <person name="Crespi M."/>
            <person name="Mangin B."/>
            <person name="Burke J.M."/>
            <person name="Salse J."/>
            <person name="Munos S."/>
            <person name="Vincourt P."/>
            <person name="Rieseberg L.H."/>
            <person name="Langlade N.B."/>
        </authorList>
    </citation>
    <scope>NUCLEOTIDE SEQUENCE</scope>
    <source>
        <tissue evidence="2">Leaves</tissue>
    </source>
</reference>
<dbReference type="AlphaFoldDB" id="A0A9K3NUT3"/>
<dbReference type="Gramene" id="mRNA:HanXRQr2_Chr03g0106731">
    <property type="protein sequence ID" value="mRNA:HanXRQr2_Chr03g0106731"/>
    <property type="gene ID" value="HanXRQr2_Chr03g0106731"/>
</dbReference>
<comment type="caution">
    <text evidence="2">The sequence shown here is derived from an EMBL/GenBank/DDBJ whole genome shotgun (WGS) entry which is preliminary data.</text>
</comment>
<proteinExistence type="predicted"/>